<dbReference type="EMBL" id="JBHSKI010000003">
    <property type="protein sequence ID" value="MFC5170660.1"/>
    <property type="molecule type" value="Genomic_DNA"/>
</dbReference>
<evidence type="ECO:0000313" key="3">
    <source>
        <dbReference type="EMBL" id="MFC5170660.1"/>
    </source>
</evidence>
<reference evidence="4" key="1">
    <citation type="journal article" date="2019" name="Int. J. Syst. Evol. Microbiol.">
        <title>The Global Catalogue of Microorganisms (GCM) 10K type strain sequencing project: providing services to taxonomists for standard genome sequencing and annotation.</title>
        <authorList>
            <consortium name="The Broad Institute Genomics Platform"/>
            <consortium name="The Broad Institute Genome Sequencing Center for Infectious Disease"/>
            <person name="Wu L."/>
            <person name="Ma J."/>
        </authorList>
    </citation>
    <scope>NUCLEOTIDE SEQUENCE [LARGE SCALE GENOMIC DNA]</scope>
    <source>
        <strain evidence="4">CGMCC 4.1721</strain>
    </source>
</reference>
<evidence type="ECO:0000259" key="2">
    <source>
        <dbReference type="Pfam" id="PF14267"/>
    </source>
</evidence>
<protein>
    <submittedName>
        <fullName evidence="3">GIY-YIG nuclease family protein</fullName>
    </submittedName>
</protein>
<gene>
    <name evidence="3" type="ORF">ACFPRK_08655</name>
</gene>
<dbReference type="CDD" id="cd10447">
    <property type="entry name" value="GIY-YIG_unchar_2"/>
    <property type="match status" value="1"/>
</dbReference>
<dbReference type="Proteomes" id="UP001596208">
    <property type="component" value="Unassembled WGS sequence"/>
</dbReference>
<accession>A0ABW0B0F3</accession>
<feature type="region of interest" description="Disordered" evidence="1">
    <location>
        <begin position="176"/>
        <end position="204"/>
    </location>
</feature>
<evidence type="ECO:0000256" key="1">
    <source>
        <dbReference type="SAM" id="MobiDB-lite"/>
    </source>
</evidence>
<dbReference type="RefSeq" id="WP_030125604.1">
    <property type="nucleotide sequence ID" value="NZ_JBHSKI010000003.1"/>
</dbReference>
<comment type="caution">
    <text evidence="3">The sequence shown here is derived from an EMBL/GenBank/DDBJ whole genome shotgun (WGS) entry which is preliminary data.</text>
</comment>
<evidence type="ECO:0000313" key="4">
    <source>
        <dbReference type="Proteomes" id="UP001596208"/>
    </source>
</evidence>
<dbReference type="Pfam" id="PF14267">
    <property type="entry name" value="DUF4357"/>
    <property type="match status" value="1"/>
</dbReference>
<keyword evidence="4" id="KW-1185">Reference proteome</keyword>
<dbReference type="InterPro" id="IPR025579">
    <property type="entry name" value="DUF4357"/>
</dbReference>
<name>A0ABW0B0F3_9ACTN</name>
<proteinExistence type="predicted"/>
<feature type="domain" description="DUF4357" evidence="2">
    <location>
        <begin position="261"/>
        <end position="312"/>
    </location>
</feature>
<organism evidence="3 4">
    <name type="scientific">Streptomyces mutomycini</name>
    <dbReference type="NCBI Taxonomy" id="284036"/>
    <lineage>
        <taxon>Bacteria</taxon>
        <taxon>Bacillati</taxon>
        <taxon>Actinomycetota</taxon>
        <taxon>Actinomycetes</taxon>
        <taxon>Kitasatosporales</taxon>
        <taxon>Streptomycetaceae</taxon>
        <taxon>Streptomyces</taxon>
    </lineage>
</organism>
<sequence length="322" mass="34243">MAGKQVRLFLVDGKAGGLTTAEIMTWTGQLLKGARKDLARIRERKEAQKTGVYILLGEDEETGKTKAYIGQSDNVAKRLSTHDQNKDFWSEVVVIASKDSNLTSAHVRWLESKLIGMAKAIGRVPLENGNEPTGGADLPEADASDMEEFVRQLEILLPVLGVDVLRGRATRTVVGAPDAAQTAPAGSGDSLPVTESEPDPAAEDSPVFHLLQMPGAQAQVVDGEFTVLAGSEVAAEMPDRSNYKASSAKQYKVRQGQHRALVADGSIAVGPDGTARLTRDVVFGSPSAAGAVIAGRVSMNGRISWITEDNVTYAFWESGSPS</sequence>